<dbReference type="SUPFAM" id="SSF57625">
    <property type="entry name" value="Invertebrate chitin-binding proteins"/>
    <property type="match status" value="1"/>
</dbReference>
<dbReference type="GO" id="GO:0008061">
    <property type="term" value="F:chitin binding"/>
    <property type="evidence" value="ECO:0007669"/>
    <property type="project" value="InterPro"/>
</dbReference>
<keyword evidence="1" id="KW-0732">Signal</keyword>
<dbReference type="Pfam" id="PF01607">
    <property type="entry name" value="CBM_14"/>
    <property type="match status" value="1"/>
</dbReference>
<dbReference type="Gene3D" id="2.170.140.10">
    <property type="entry name" value="Chitin binding domain"/>
    <property type="match status" value="1"/>
</dbReference>
<dbReference type="EMBL" id="CCAG010002170">
    <property type="status" value="NOT_ANNOTATED_CDS"/>
    <property type="molecule type" value="Genomic_DNA"/>
</dbReference>
<keyword evidence="4" id="KW-1185">Reference proteome</keyword>
<dbReference type="InterPro" id="IPR002557">
    <property type="entry name" value="Chitin-bd_dom"/>
</dbReference>
<feature type="signal peptide" evidence="1">
    <location>
        <begin position="1"/>
        <end position="27"/>
    </location>
</feature>
<dbReference type="EnsemblMetazoa" id="GMOY011054-RA">
    <property type="protein sequence ID" value="GMOY011054-PA"/>
    <property type="gene ID" value="GMOY011054"/>
</dbReference>
<dbReference type="PROSITE" id="PS51257">
    <property type="entry name" value="PROKAR_LIPOPROTEIN"/>
    <property type="match status" value="1"/>
</dbReference>
<dbReference type="VEuPathDB" id="VectorBase:GMOY011054"/>
<dbReference type="AlphaFoldDB" id="A0A1B0GCM8"/>
<proteinExistence type="predicted"/>
<dbReference type="PROSITE" id="PS50940">
    <property type="entry name" value="CHIT_BIND_II"/>
    <property type="match status" value="1"/>
</dbReference>
<evidence type="ECO:0000313" key="3">
    <source>
        <dbReference type="EnsemblMetazoa" id="GMOY011054-PA"/>
    </source>
</evidence>
<feature type="chain" id="PRO_5008408139" description="Chitin-binding type-2 domain-containing protein" evidence="1">
    <location>
        <begin position="28"/>
        <end position="112"/>
    </location>
</feature>
<organism evidence="3 4">
    <name type="scientific">Glossina morsitans morsitans</name>
    <name type="common">Savannah tsetse fly</name>
    <dbReference type="NCBI Taxonomy" id="37546"/>
    <lineage>
        <taxon>Eukaryota</taxon>
        <taxon>Metazoa</taxon>
        <taxon>Ecdysozoa</taxon>
        <taxon>Arthropoda</taxon>
        <taxon>Hexapoda</taxon>
        <taxon>Insecta</taxon>
        <taxon>Pterygota</taxon>
        <taxon>Neoptera</taxon>
        <taxon>Endopterygota</taxon>
        <taxon>Diptera</taxon>
        <taxon>Brachycera</taxon>
        <taxon>Muscomorpha</taxon>
        <taxon>Hippoboscoidea</taxon>
        <taxon>Glossinidae</taxon>
        <taxon>Glossina</taxon>
    </lineage>
</organism>
<dbReference type="GO" id="GO:0005576">
    <property type="term" value="C:extracellular region"/>
    <property type="evidence" value="ECO:0007669"/>
    <property type="project" value="InterPro"/>
</dbReference>
<sequence length="112" mass="12438">MQFNTLKIINGIGLWLILAGCLSVVESTFVCPVQQADDSDDSFVMLYPSPTNCSEFYECVRGEALLYACPVDLHFNTRRKVGLRLPAKSKVSVAEADSLNGIQPPKYSHRNK</sequence>
<evidence type="ECO:0000256" key="1">
    <source>
        <dbReference type="SAM" id="SignalP"/>
    </source>
</evidence>
<dbReference type="Proteomes" id="UP000092444">
    <property type="component" value="Unassembled WGS sequence"/>
</dbReference>
<protein>
    <recommendedName>
        <fullName evidence="2">Chitin-binding type-2 domain-containing protein</fullName>
    </recommendedName>
</protein>
<name>A0A1B0GCM8_GLOMM</name>
<reference evidence="3" key="1">
    <citation type="submission" date="2020-05" db="UniProtKB">
        <authorList>
            <consortium name="EnsemblMetazoa"/>
        </authorList>
    </citation>
    <scope>IDENTIFICATION</scope>
    <source>
        <strain evidence="3">Yale</strain>
    </source>
</reference>
<dbReference type="InterPro" id="IPR036508">
    <property type="entry name" value="Chitin-bd_dom_sf"/>
</dbReference>
<accession>A0A1B0GCM8</accession>
<evidence type="ECO:0000259" key="2">
    <source>
        <dbReference type="PROSITE" id="PS50940"/>
    </source>
</evidence>
<feature type="domain" description="Chitin-binding type-2" evidence="2">
    <location>
        <begin position="28"/>
        <end position="76"/>
    </location>
</feature>
<evidence type="ECO:0000313" key="4">
    <source>
        <dbReference type="Proteomes" id="UP000092444"/>
    </source>
</evidence>